<keyword evidence="1" id="KW-0472">Membrane</keyword>
<evidence type="ECO:0000313" key="2">
    <source>
        <dbReference type="EMBL" id="CBJ94345.1"/>
    </source>
</evidence>
<dbReference type="Proteomes" id="UP000002370">
    <property type="component" value="Segment"/>
</dbReference>
<feature type="transmembrane region" description="Helical" evidence="1">
    <location>
        <begin position="36"/>
        <end position="60"/>
    </location>
</feature>
<protein>
    <submittedName>
        <fullName evidence="2">Hypothetical phage protein</fullName>
    </submittedName>
</protein>
<keyword evidence="1" id="KW-0812">Transmembrane</keyword>
<dbReference type="RefSeq" id="YP_009169078.1">
    <property type="nucleotide sequence ID" value="NC_027996.1"/>
</dbReference>
<keyword evidence="1" id="KW-1133">Transmembrane helix</keyword>
<sequence length="69" mass="8590">MILYNLTLVVWSLVFILFYGWFVWKIYDKNDKLVSFISMILLTLILILWFTHVIFTWNYFELMLRILHQ</sequence>
<evidence type="ECO:0000256" key="1">
    <source>
        <dbReference type="SAM" id="Phobius"/>
    </source>
</evidence>
<dbReference type="GeneID" id="26041222"/>
<dbReference type="KEGG" id="vg:26041222"/>
<reference evidence="2 3" key="1">
    <citation type="journal article" date="2010" name="BMC Genomics">
        <title>Evidence for a lineage of virulent bacteriophages that target Campylobacter.</title>
        <authorList>
            <person name="Timms A.R."/>
            <person name="Cambray-Young J."/>
            <person name="Scott A.E."/>
            <person name="Petty N.K."/>
            <person name="Connerton P.L."/>
            <person name="Clarke L."/>
            <person name="Seeger K."/>
            <person name="Quail M."/>
            <person name="Cummings N."/>
            <person name="Maskell D.J."/>
            <person name="Thomson N.R."/>
            <person name="Connerton I.F."/>
        </authorList>
    </citation>
    <scope>NUCLEOTIDE SEQUENCE [LARGE SCALE GENOMIC DNA]</scope>
</reference>
<proteinExistence type="predicted"/>
<organism evidence="2 3">
    <name type="scientific">Campylobacter phage CPt10</name>
    <dbReference type="NCBI Taxonomy" id="2994045"/>
    <lineage>
        <taxon>Viruses</taxon>
        <taxon>Duplodnaviria</taxon>
        <taxon>Heunggongvirae</taxon>
        <taxon>Uroviricota</taxon>
        <taxon>Caudoviricetes</taxon>
        <taxon>Connertonviridae</taxon>
        <taxon>Firehammervirus</taxon>
        <taxon>Firehammervirus CPt10</taxon>
    </lineage>
</organism>
<accession>D5GVX8</accession>
<feature type="transmembrane region" description="Helical" evidence="1">
    <location>
        <begin position="6"/>
        <end position="24"/>
    </location>
</feature>
<dbReference type="EMBL" id="FN667789">
    <property type="protein sequence ID" value="CBJ94345.1"/>
    <property type="molecule type" value="Genomic_DNA"/>
</dbReference>
<gene>
    <name evidence="2" type="ORF">CPt10_1461</name>
</gene>
<name>D5GVX8_9CAUD</name>
<evidence type="ECO:0000313" key="3">
    <source>
        <dbReference type="Proteomes" id="UP000002370"/>
    </source>
</evidence>
<keyword evidence="3" id="KW-1185">Reference proteome</keyword>